<protein>
    <submittedName>
        <fullName evidence="6">LysR family transcriptional regulator</fullName>
    </submittedName>
</protein>
<evidence type="ECO:0000256" key="4">
    <source>
        <dbReference type="ARBA" id="ARBA00023163"/>
    </source>
</evidence>
<gene>
    <name evidence="6" type="ORF">GT360_18825</name>
</gene>
<dbReference type="Gene3D" id="1.10.10.10">
    <property type="entry name" value="Winged helix-like DNA-binding domain superfamily/Winged helix DNA-binding domain"/>
    <property type="match status" value="1"/>
</dbReference>
<comment type="similarity">
    <text evidence="1">Belongs to the LysR transcriptional regulatory family.</text>
</comment>
<evidence type="ECO:0000313" key="7">
    <source>
        <dbReference type="Proteomes" id="UP000464262"/>
    </source>
</evidence>
<organism evidence="6 7">
    <name type="scientific">Vibrio astriarenae</name>
    <dbReference type="NCBI Taxonomy" id="1481923"/>
    <lineage>
        <taxon>Bacteria</taxon>
        <taxon>Pseudomonadati</taxon>
        <taxon>Pseudomonadota</taxon>
        <taxon>Gammaproteobacteria</taxon>
        <taxon>Vibrionales</taxon>
        <taxon>Vibrionaceae</taxon>
        <taxon>Vibrio</taxon>
    </lineage>
</organism>
<keyword evidence="2" id="KW-0805">Transcription regulation</keyword>
<dbReference type="InterPro" id="IPR005119">
    <property type="entry name" value="LysR_subst-bd"/>
</dbReference>
<evidence type="ECO:0000256" key="2">
    <source>
        <dbReference type="ARBA" id="ARBA00023015"/>
    </source>
</evidence>
<name>A0A7Z2T745_9VIBR</name>
<dbReference type="KEGG" id="vas:GT360_18825"/>
<dbReference type="Pfam" id="PF03466">
    <property type="entry name" value="LysR_substrate"/>
    <property type="match status" value="1"/>
</dbReference>
<reference evidence="6 7" key="1">
    <citation type="submission" date="2020-01" db="EMBL/GenBank/DDBJ databases">
        <title>Whole genome and functional gene identification of agarase of Vibrio HN897.</title>
        <authorList>
            <person name="Liu Y."/>
            <person name="Zhao Z."/>
        </authorList>
    </citation>
    <scope>NUCLEOTIDE SEQUENCE [LARGE SCALE GENOMIC DNA]</scope>
    <source>
        <strain evidence="6 7">HN897</strain>
    </source>
</reference>
<dbReference type="GO" id="GO:0003700">
    <property type="term" value="F:DNA-binding transcription factor activity"/>
    <property type="evidence" value="ECO:0007669"/>
    <property type="project" value="InterPro"/>
</dbReference>
<accession>A0A7Z2T745</accession>
<dbReference type="InterPro" id="IPR036390">
    <property type="entry name" value="WH_DNA-bd_sf"/>
</dbReference>
<dbReference type="Gene3D" id="3.40.190.290">
    <property type="match status" value="1"/>
</dbReference>
<dbReference type="InterPro" id="IPR000847">
    <property type="entry name" value="LysR_HTH_N"/>
</dbReference>
<evidence type="ECO:0000256" key="1">
    <source>
        <dbReference type="ARBA" id="ARBA00009437"/>
    </source>
</evidence>
<feature type="domain" description="HTH lysR-type" evidence="5">
    <location>
        <begin position="2"/>
        <end position="57"/>
    </location>
</feature>
<dbReference type="Pfam" id="PF00126">
    <property type="entry name" value="HTH_1"/>
    <property type="match status" value="1"/>
</dbReference>
<keyword evidence="4" id="KW-0804">Transcription</keyword>
<dbReference type="RefSeq" id="WP_164650486.1">
    <property type="nucleotide sequence ID" value="NZ_CP047476.1"/>
</dbReference>
<dbReference type="InterPro" id="IPR036388">
    <property type="entry name" value="WH-like_DNA-bd_sf"/>
</dbReference>
<proteinExistence type="inferred from homology"/>
<dbReference type="PANTHER" id="PTHR30126:SF91">
    <property type="entry name" value="LYSR FAMILY TRANSCRIPTIONAL REGULATOR"/>
    <property type="match status" value="1"/>
</dbReference>
<evidence type="ECO:0000256" key="3">
    <source>
        <dbReference type="ARBA" id="ARBA00023125"/>
    </source>
</evidence>
<dbReference type="PANTHER" id="PTHR30126">
    <property type="entry name" value="HTH-TYPE TRANSCRIPTIONAL REGULATOR"/>
    <property type="match status" value="1"/>
</dbReference>
<dbReference type="SUPFAM" id="SSF46785">
    <property type="entry name" value="Winged helix' DNA-binding domain"/>
    <property type="match status" value="1"/>
</dbReference>
<dbReference type="AlphaFoldDB" id="A0A7Z2T745"/>
<dbReference type="GO" id="GO:0000976">
    <property type="term" value="F:transcription cis-regulatory region binding"/>
    <property type="evidence" value="ECO:0007669"/>
    <property type="project" value="TreeGrafter"/>
</dbReference>
<dbReference type="SUPFAM" id="SSF53850">
    <property type="entry name" value="Periplasmic binding protein-like II"/>
    <property type="match status" value="1"/>
</dbReference>
<keyword evidence="3" id="KW-0238">DNA-binding</keyword>
<evidence type="ECO:0000259" key="5">
    <source>
        <dbReference type="PROSITE" id="PS50931"/>
    </source>
</evidence>
<keyword evidence="7" id="KW-1185">Reference proteome</keyword>
<evidence type="ECO:0000313" key="6">
    <source>
        <dbReference type="EMBL" id="QIA65586.1"/>
    </source>
</evidence>
<dbReference type="Proteomes" id="UP000464262">
    <property type="component" value="Chromosome 2"/>
</dbReference>
<dbReference type="PROSITE" id="PS50931">
    <property type="entry name" value="HTH_LYSR"/>
    <property type="match status" value="1"/>
</dbReference>
<sequence length="295" mass="33625">MLTFDQLEAFVAVVKQGSFAAAARTLSKDRSTIHQLIAYLEIEWNMPLFNREGRLPTLRPEAERLFLYAESMIHQRQEINHFANSINQSSEQLEIGISYDPVLPKEIVSKLMLFIQQNYPSTLVNLVEKNRDESTNALTKGEVDLAIHMVTGKTQPTKGLFGVTVGALRYAFFCSYHSELRLLKPCPLEQLRAKKQLFLESFARTDMTETTLFSAIYQTMSSVDVIVDWLKNDKDCYALLPAKELENHAEIVELDVDFLAAPAYRSWTCLCRNINAQSALHTVIRQEVVRLFASL</sequence>
<dbReference type="EMBL" id="CP047476">
    <property type="protein sequence ID" value="QIA65586.1"/>
    <property type="molecule type" value="Genomic_DNA"/>
</dbReference>